<comment type="caution">
    <text evidence="8">The sequence shown here is derived from an EMBL/GenBank/DDBJ whole genome shotgun (WGS) entry which is preliminary data.</text>
</comment>
<evidence type="ECO:0000256" key="1">
    <source>
        <dbReference type="ARBA" id="ARBA00011073"/>
    </source>
</evidence>
<dbReference type="Proteomes" id="UP001237207">
    <property type="component" value="Unassembled WGS sequence"/>
</dbReference>
<accession>A0AAJ1WKP2</accession>
<keyword evidence="2 5" id="KW-0645">Protease</keyword>
<sequence>MTNIEFPSLNSETFTPFNWYLKDVTSDYKNLSIDTGEHSTIALIDSGVDIEHPLIKENIDLTLAKNYVTNDMDITDELGHGTTIAGIMSSIAPETTIVPYKVIGNEVGKSVWVIDAIIDAANNDNDVINLSLGTYFIKSEKEDKLLIKAYKKAVKYAERKGFVVIASAGNDGFDLDELKEPKFKHLPGGLHNVITDSSNTKNNNLAYYSNFGKEVDFSAPGGSLFDDNGSNNTNEMIITTFPINQMNTPLDQSLGIPQGYTLTEGTSYAVPQVSATAALIISEYTERTGNKPSVNKALKYLEKGSSDIGKPGRDNYFGEGKVNAYSSLMMMNK</sequence>
<feature type="domain" description="Peptidase S8/S53" evidence="7">
    <location>
        <begin position="38"/>
        <end position="320"/>
    </location>
</feature>
<evidence type="ECO:0000259" key="7">
    <source>
        <dbReference type="Pfam" id="PF00082"/>
    </source>
</evidence>
<dbReference type="InterPro" id="IPR015500">
    <property type="entry name" value="Peptidase_S8_subtilisin-rel"/>
</dbReference>
<evidence type="ECO:0000256" key="2">
    <source>
        <dbReference type="ARBA" id="ARBA00022670"/>
    </source>
</evidence>
<dbReference type="InterPro" id="IPR050131">
    <property type="entry name" value="Peptidase_S8_subtilisin-like"/>
</dbReference>
<gene>
    <name evidence="8" type="ORF">J2S13_003222</name>
</gene>
<dbReference type="PROSITE" id="PS00136">
    <property type="entry name" value="SUBTILASE_ASP"/>
    <property type="match status" value="1"/>
</dbReference>
<dbReference type="Pfam" id="PF00082">
    <property type="entry name" value="Peptidase_S8"/>
    <property type="match status" value="1"/>
</dbReference>
<dbReference type="PANTHER" id="PTHR43806:SF11">
    <property type="entry name" value="CEREVISIN-RELATED"/>
    <property type="match status" value="1"/>
</dbReference>
<name>A0AAJ1WKP2_9BACI</name>
<feature type="active site" description="Charge relay system" evidence="5">
    <location>
        <position position="80"/>
    </location>
</feature>
<dbReference type="PANTHER" id="PTHR43806">
    <property type="entry name" value="PEPTIDASE S8"/>
    <property type="match status" value="1"/>
</dbReference>
<organism evidence="8 9">
    <name type="scientific">Oikeobacillus pervagus</name>
    <dbReference type="NCBI Taxonomy" id="1325931"/>
    <lineage>
        <taxon>Bacteria</taxon>
        <taxon>Bacillati</taxon>
        <taxon>Bacillota</taxon>
        <taxon>Bacilli</taxon>
        <taxon>Bacillales</taxon>
        <taxon>Bacillaceae</taxon>
        <taxon>Oikeobacillus</taxon>
    </lineage>
</organism>
<dbReference type="InterPro" id="IPR023828">
    <property type="entry name" value="Peptidase_S8_Ser-AS"/>
</dbReference>
<reference evidence="8" key="1">
    <citation type="submission" date="2023-07" db="EMBL/GenBank/DDBJ databases">
        <title>Genomic Encyclopedia of Type Strains, Phase IV (KMG-IV): sequencing the most valuable type-strain genomes for metagenomic binning, comparative biology and taxonomic classification.</title>
        <authorList>
            <person name="Goeker M."/>
        </authorList>
    </citation>
    <scope>NUCLEOTIDE SEQUENCE</scope>
    <source>
        <strain evidence="8">DSM 23947</strain>
    </source>
</reference>
<dbReference type="PRINTS" id="PR00723">
    <property type="entry name" value="SUBTILISIN"/>
</dbReference>
<keyword evidence="4 5" id="KW-0720">Serine protease</keyword>
<dbReference type="InterPro" id="IPR036852">
    <property type="entry name" value="Peptidase_S8/S53_dom_sf"/>
</dbReference>
<dbReference type="InterPro" id="IPR000209">
    <property type="entry name" value="Peptidase_S8/S53_dom"/>
</dbReference>
<protein>
    <submittedName>
        <fullName evidence="8">Subtilisin family serine protease</fullName>
    </submittedName>
</protein>
<comment type="similarity">
    <text evidence="1 5 6">Belongs to the peptidase S8 family.</text>
</comment>
<evidence type="ECO:0000256" key="5">
    <source>
        <dbReference type="PROSITE-ProRule" id="PRU01240"/>
    </source>
</evidence>
<keyword evidence="9" id="KW-1185">Reference proteome</keyword>
<keyword evidence="3 5" id="KW-0378">Hydrolase</keyword>
<evidence type="ECO:0000256" key="4">
    <source>
        <dbReference type="ARBA" id="ARBA00022825"/>
    </source>
</evidence>
<dbReference type="SUPFAM" id="SSF52743">
    <property type="entry name" value="Subtilisin-like"/>
    <property type="match status" value="1"/>
</dbReference>
<evidence type="ECO:0000256" key="6">
    <source>
        <dbReference type="RuleBase" id="RU003355"/>
    </source>
</evidence>
<dbReference type="EMBL" id="JAUSUC010000070">
    <property type="protein sequence ID" value="MDQ0216738.1"/>
    <property type="molecule type" value="Genomic_DNA"/>
</dbReference>
<dbReference type="InterPro" id="IPR023827">
    <property type="entry name" value="Peptidase_S8_Asp-AS"/>
</dbReference>
<dbReference type="PROSITE" id="PS00138">
    <property type="entry name" value="SUBTILASE_SER"/>
    <property type="match status" value="1"/>
</dbReference>
<dbReference type="GO" id="GO:0006508">
    <property type="term" value="P:proteolysis"/>
    <property type="evidence" value="ECO:0007669"/>
    <property type="project" value="UniProtKB-KW"/>
</dbReference>
<proteinExistence type="inferred from homology"/>
<evidence type="ECO:0000256" key="3">
    <source>
        <dbReference type="ARBA" id="ARBA00022801"/>
    </source>
</evidence>
<dbReference type="GO" id="GO:0004252">
    <property type="term" value="F:serine-type endopeptidase activity"/>
    <property type="evidence" value="ECO:0007669"/>
    <property type="project" value="UniProtKB-UniRule"/>
</dbReference>
<dbReference type="PROSITE" id="PS51892">
    <property type="entry name" value="SUBTILASE"/>
    <property type="match status" value="1"/>
</dbReference>
<feature type="active site" description="Charge relay system" evidence="5">
    <location>
        <position position="267"/>
    </location>
</feature>
<dbReference type="Gene3D" id="3.40.50.200">
    <property type="entry name" value="Peptidase S8/S53 domain"/>
    <property type="match status" value="1"/>
</dbReference>
<dbReference type="AlphaFoldDB" id="A0AAJ1WKP2"/>
<feature type="active site" description="Charge relay system" evidence="5">
    <location>
        <position position="45"/>
    </location>
</feature>
<evidence type="ECO:0000313" key="8">
    <source>
        <dbReference type="EMBL" id="MDQ0216738.1"/>
    </source>
</evidence>
<dbReference type="RefSeq" id="WP_307258813.1">
    <property type="nucleotide sequence ID" value="NZ_JAUSUC010000070.1"/>
</dbReference>
<evidence type="ECO:0000313" key="9">
    <source>
        <dbReference type="Proteomes" id="UP001237207"/>
    </source>
</evidence>